<dbReference type="InterPro" id="IPR042175">
    <property type="entry name" value="Cell/Rod_MreC_2"/>
</dbReference>
<sequence>MLTLFKLLGNKRLFILMLGLILFIALMGFSLGSRGKLTWAEKFVHDTSSFVQQLFYRPTAAVSAFFENVSNLSETYEENERLKVANAHYIRDKAEYNRVKADNERYKKLLEFTEHQKAQNRPYEYRIAQVTGLNVADPFNQSLNINLGSKNGVQKGMPVIAVEGVVGIISHVSEFSSSVQLLTNIDEKSRAIAVTVQGKENKSFGMIESYDHSNNTFLMTRIEENDPLEEGDVIVSSGLGGKFPAGLIIGKVIKRQVGDIGLTHTATIEPAATYQDWRELFVVIPPNTGNSSQENGQ</sequence>
<dbReference type="Pfam" id="PF04085">
    <property type="entry name" value="MreC"/>
    <property type="match status" value="1"/>
</dbReference>
<keyword evidence="6" id="KW-1133">Transmembrane helix</keyword>
<dbReference type="Gene3D" id="2.40.10.350">
    <property type="entry name" value="Rod shape-determining protein MreC, domain 2"/>
    <property type="match status" value="1"/>
</dbReference>
<dbReference type="EMBL" id="VNJK01000004">
    <property type="protein sequence ID" value="TVX87302.1"/>
    <property type="molecule type" value="Genomic_DNA"/>
</dbReference>
<protein>
    <recommendedName>
        <fullName evidence="2 5">Cell shape-determining protein MreC</fullName>
    </recommendedName>
    <alternativeName>
        <fullName evidence="4 5">Cell shape protein MreC</fullName>
    </alternativeName>
</protein>
<keyword evidence="6" id="KW-0472">Membrane</keyword>
<proteinExistence type="inferred from homology"/>
<dbReference type="AlphaFoldDB" id="A0A559II06"/>
<evidence type="ECO:0000313" key="9">
    <source>
        <dbReference type="Proteomes" id="UP000318102"/>
    </source>
</evidence>
<dbReference type="InterPro" id="IPR042177">
    <property type="entry name" value="Cell/Rod_1"/>
</dbReference>
<keyword evidence="9" id="KW-1185">Reference proteome</keyword>
<feature type="transmembrane region" description="Helical" evidence="6">
    <location>
        <begin position="12"/>
        <end position="32"/>
    </location>
</feature>
<evidence type="ECO:0000256" key="2">
    <source>
        <dbReference type="ARBA" id="ARBA00013855"/>
    </source>
</evidence>
<dbReference type="PIRSF" id="PIRSF038471">
    <property type="entry name" value="MreC"/>
    <property type="match status" value="1"/>
</dbReference>
<evidence type="ECO:0000256" key="6">
    <source>
        <dbReference type="SAM" id="Phobius"/>
    </source>
</evidence>
<evidence type="ECO:0000256" key="1">
    <source>
        <dbReference type="ARBA" id="ARBA00009369"/>
    </source>
</evidence>
<dbReference type="InterPro" id="IPR007221">
    <property type="entry name" value="MreC"/>
</dbReference>
<gene>
    <name evidence="8" type="primary">mreC</name>
    <name evidence="8" type="ORF">FPZ44_22510</name>
</gene>
<dbReference type="Proteomes" id="UP000318102">
    <property type="component" value="Unassembled WGS sequence"/>
</dbReference>
<dbReference type="PANTHER" id="PTHR34138">
    <property type="entry name" value="CELL SHAPE-DETERMINING PROTEIN MREC"/>
    <property type="match status" value="1"/>
</dbReference>
<evidence type="ECO:0000313" key="8">
    <source>
        <dbReference type="EMBL" id="TVX87302.1"/>
    </source>
</evidence>
<keyword evidence="6" id="KW-0812">Transmembrane</keyword>
<feature type="domain" description="Rod shape-determining protein MreC beta-barrel core" evidence="7">
    <location>
        <begin position="136"/>
        <end position="283"/>
    </location>
</feature>
<dbReference type="InterPro" id="IPR055342">
    <property type="entry name" value="MreC_beta-barrel_core"/>
</dbReference>
<accession>A0A559II06</accession>
<evidence type="ECO:0000256" key="4">
    <source>
        <dbReference type="ARBA" id="ARBA00032089"/>
    </source>
</evidence>
<dbReference type="OrthoDB" id="9792313at2"/>
<dbReference type="GO" id="GO:0005886">
    <property type="term" value="C:plasma membrane"/>
    <property type="evidence" value="ECO:0007669"/>
    <property type="project" value="TreeGrafter"/>
</dbReference>
<dbReference type="GO" id="GO:0008360">
    <property type="term" value="P:regulation of cell shape"/>
    <property type="evidence" value="ECO:0007669"/>
    <property type="project" value="UniProtKB-KW"/>
</dbReference>
<evidence type="ECO:0000259" key="7">
    <source>
        <dbReference type="Pfam" id="PF04085"/>
    </source>
</evidence>
<name>A0A559II06_9BACL</name>
<keyword evidence="3 5" id="KW-0133">Cell shape</keyword>
<dbReference type="PANTHER" id="PTHR34138:SF1">
    <property type="entry name" value="CELL SHAPE-DETERMINING PROTEIN MREC"/>
    <property type="match status" value="1"/>
</dbReference>
<reference evidence="8 9" key="1">
    <citation type="submission" date="2019-07" db="EMBL/GenBank/DDBJ databases">
        <authorList>
            <person name="Kim J."/>
        </authorList>
    </citation>
    <scope>NUCLEOTIDE SEQUENCE [LARGE SCALE GENOMIC DNA]</scope>
    <source>
        <strain evidence="8 9">N4</strain>
    </source>
</reference>
<comment type="caution">
    <text evidence="8">The sequence shown here is derived from an EMBL/GenBank/DDBJ whole genome shotgun (WGS) entry which is preliminary data.</text>
</comment>
<evidence type="ECO:0000256" key="5">
    <source>
        <dbReference type="PIRNR" id="PIRNR038471"/>
    </source>
</evidence>
<comment type="similarity">
    <text evidence="1 5">Belongs to the MreC family.</text>
</comment>
<evidence type="ECO:0000256" key="3">
    <source>
        <dbReference type="ARBA" id="ARBA00022960"/>
    </source>
</evidence>
<organism evidence="8 9">
    <name type="scientific">Paenibacillus agilis</name>
    <dbReference type="NCBI Taxonomy" id="3020863"/>
    <lineage>
        <taxon>Bacteria</taxon>
        <taxon>Bacillati</taxon>
        <taxon>Bacillota</taxon>
        <taxon>Bacilli</taxon>
        <taxon>Bacillales</taxon>
        <taxon>Paenibacillaceae</taxon>
        <taxon>Paenibacillus</taxon>
    </lineage>
</organism>
<dbReference type="Gene3D" id="2.40.10.340">
    <property type="entry name" value="Rod shape-determining protein MreC, domain 1"/>
    <property type="match status" value="1"/>
</dbReference>
<dbReference type="NCBIfam" id="TIGR00219">
    <property type="entry name" value="mreC"/>
    <property type="match status" value="1"/>
</dbReference>
<comment type="function">
    <text evidence="5">Involved in formation and maintenance of cell shape.</text>
</comment>